<dbReference type="AlphaFoldDB" id="A0A9X2JBA9"/>
<dbReference type="Proteomes" id="UP001155182">
    <property type="component" value="Unassembled WGS sequence"/>
</dbReference>
<name>A0A9X2JBA9_9SPHI</name>
<organism evidence="1 2">
    <name type="scientific">Solitalea agri</name>
    <dbReference type="NCBI Taxonomy" id="2953739"/>
    <lineage>
        <taxon>Bacteria</taxon>
        <taxon>Pseudomonadati</taxon>
        <taxon>Bacteroidota</taxon>
        <taxon>Sphingobacteriia</taxon>
        <taxon>Sphingobacteriales</taxon>
        <taxon>Sphingobacteriaceae</taxon>
        <taxon>Solitalea</taxon>
    </lineage>
</organism>
<sequence length="134" mass="14849">MKFLRTVFILSSITFMGCCTSDKVEPLKAGTYSGVFNVKYGSESYSGKTSLTFENARFSSTSGQNRFPAGGSGVYTISNDKIVFTDQNFWTADFDWGLILSGTYTYSFDGKRLTLKKQGESSSYEYVLEKVSGD</sequence>
<dbReference type="EMBL" id="JAMWYS010000024">
    <property type="protein sequence ID" value="MCO4292297.1"/>
    <property type="molecule type" value="Genomic_DNA"/>
</dbReference>
<evidence type="ECO:0000313" key="2">
    <source>
        <dbReference type="Proteomes" id="UP001155182"/>
    </source>
</evidence>
<evidence type="ECO:0000313" key="1">
    <source>
        <dbReference type="EMBL" id="MCO4292297.1"/>
    </source>
</evidence>
<keyword evidence="2" id="KW-1185">Reference proteome</keyword>
<accession>A0A9X2JBA9</accession>
<evidence type="ECO:0008006" key="3">
    <source>
        <dbReference type="Google" id="ProtNLM"/>
    </source>
</evidence>
<dbReference type="RefSeq" id="WP_252586596.1">
    <property type="nucleotide sequence ID" value="NZ_JAMWYS010000024.1"/>
</dbReference>
<gene>
    <name evidence="1" type="ORF">NF867_05410</name>
</gene>
<dbReference type="PROSITE" id="PS51257">
    <property type="entry name" value="PROKAR_LIPOPROTEIN"/>
    <property type="match status" value="1"/>
</dbReference>
<reference evidence="1" key="1">
    <citation type="submission" date="2022-06" db="EMBL/GenBank/DDBJ databases">
        <title>Solitalea sp. MAHUQ-68 isolated from rhizospheric soil.</title>
        <authorList>
            <person name="Huq M.A."/>
        </authorList>
    </citation>
    <scope>NUCLEOTIDE SEQUENCE</scope>
    <source>
        <strain evidence="1">MAHUQ-68</strain>
    </source>
</reference>
<protein>
    <recommendedName>
        <fullName evidence="3">Lipocalin-like domain-containing protein</fullName>
    </recommendedName>
</protein>
<proteinExistence type="predicted"/>
<comment type="caution">
    <text evidence="1">The sequence shown here is derived from an EMBL/GenBank/DDBJ whole genome shotgun (WGS) entry which is preliminary data.</text>
</comment>